<dbReference type="EMBL" id="CATOUU010000843">
    <property type="protein sequence ID" value="CAI9953960.1"/>
    <property type="molecule type" value="Genomic_DNA"/>
</dbReference>
<keyword evidence="3" id="KW-1185">Reference proteome</keyword>
<reference evidence="1" key="1">
    <citation type="submission" date="2023-06" db="EMBL/GenBank/DDBJ databases">
        <authorList>
            <person name="Kurt Z."/>
        </authorList>
    </citation>
    <scope>NUCLEOTIDE SEQUENCE</scope>
</reference>
<proteinExistence type="predicted"/>
<dbReference type="Proteomes" id="UP001642409">
    <property type="component" value="Unassembled WGS sequence"/>
</dbReference>
<organism evidence="1">
    <name type="scientific">Hexamita inflata</name>
    <dbReference type="NCBI Taxonomy" id="28002"/>
    <lineage>
        <taxon>Eukaryota</taxon>
        <taxon>Metamonada</taxon>
        <taxon>Diplomonadida</taxon>
        <taxon>Hexamitidae</taxon>
        <taxon>Hexamitinae</taxon>
        <taxon>Hexamita</taxon>
    </lineage>
</organism>
<gene>
    <name evidence="1" type="ORF">HINF_LOCUS41605</name>
    <name evidence="2" type="ORF">HINF_LOCUS48347</name>
</gene>
<protein>
    <submittedName>
        <fullName evidence="1">Uncharacterized protein</fullName>
    </submittedName>
</protein>
<evidence type="ECO:0000313" key="2">
    <source>
        <dbReference type="EMBL" id="CAL6058602.1"/>
    </source>
</evidence>
<evidence type="ECO:0000313" key="1">
    <source>
        <dbReference type="EMBL" id="CAI9953960.1"/>
    </source>
</evidence>
<name>A0AA86QLJ0_9EUKA</name>
<comment type="caution">
    <text evidence="1">The sequence shown here is derived from an EMBL/GenBank/DDBJ whole genome shotgun (WGS) entry which is preliminary data.</text>
</comment>
<dbReference type="AlphaFoldDB" id="A0AA86QLJ0"/>
<evidence type="ECO:0000313" key="3">
    <source>
        <dbReference type="Proteomes" id="UP001642409"/>
    </source>
</evidence>
<accession>A0AA86QLJ0</accession>
<sequence>MIMIINCYTSPETKLLQDEEPLGTYPFQRQEIECYQTNNKLVVDVSSNTVCIILNQLNELQCQLFPKGVFYDIHFDNQASWRTHQRDFNFQQTTKFCFPCYNNDCSFITQTTLVTVQLVSAVKISLIQIGAIVIQKSNQSDCYDSSISSLGRSNSMQVLKLYPKASCNYVYSDCVMTRYVEDKYGDVLISSESTDVTPAEWDQIKILNTDEYGLYFQITQNKQIDPHDQLLFSIFRIYYQCPKIVVHHTIKINLITSVAHSFFGTTIIENQYIEYQSKNVHHFELQSEVNIQVKFMNKSTNQISNVLFFRVNEINFEKQYLYCENVQSMLYNFTNDEQNISEQCQNFLYSQNSFNQLQDIVMLITLEFDGILISYQLNTASTGCWEYVNVTQTEDQLCFQAQDAFIESCPFIQQQRVNISALIQLNGEIEILYSCWFLTSSAFYVTKNVKANYLIKTCQWVFSLQVSQRVLIQKYG</sequence>
<reference evidence="2 3" key="2">
    <citation type="submission" date="2024-07" db="EMBL/GenBank/DDBJ databases">
        <authorList>
            <person name="Akdeniz Z."/>
        </authorList>
    </citation>
    <scope>NUCLEOTIDE SEQUENCE [LARGE SCALE GENOMIC DNA]</scope>
</reference>
<dbReference type="EMBL" id="CAXDID020000222">
    <property type="protein sequence ID" value="CAL6058602.1"/>
    <property type="molecule type" value="Genomic_DNA"/>
</dbReference>